<dbReference type="Pfam" id="PF07714">
    <property type="entry name" value="PK_Tyr_Ser-Thr"/>
    <property type="match status" value="1"/>
</dbReference>
<evidence type="ECO:0000256" key="3">
    <source>
        <dbReference type="PROSITE-ProRule" id="PRU10141"/>
    </source>
</evidence>
<evidence type="ECO:0000256" key="4">
    <source>
        <dbReference type="SAM" id="MobiDB-lite"/>
    </source>
</evidence>
<dbReference type="PANTHER" id="PTHR47989:SF70">
    <property type="entry name" value="OS01G0195200 PROTEIN"/>
    <property type="match status" value="1"/>
</dbReference>
<dbReference type="PROSITE" id="PS00107">
    <property type="entry name" value="PROTEIN_KINASE_ATP"/>
    <property type="match status" value="1"/>
</dbReference>
<proteinExistence type="predicted"/>
<name>A0A3L6SRD6_PANMI</name>
<dbReference type="EMBL" id="PQIB02000004">
    <property type="protein sequence ID" value="RLN25222.1"/>
    <property type="molecule type" value="Genomic_DNA"/>
</dbReference>
<dbReference type="InterPro" id="IPR001245">
    <property type="entry name" value="Ser-Thr/Tyr_kinase_cat_dom"/>
</dbReference>
<evidence type="ECO:0000313" key="7">
    <source>
        <dbReference type="Proteomes" id="UP000275267"/>
    </source>
</evidence>
<dbReference type="GO" id="GO:0004672">
    <property type="term" value="F:protein kinase activity"/>
    <property type="evidence" value="ECO:0007669"/>
    <property type="project" value="InterPro"/>
</dbReference>
<dbReference type="Proteomes" id="UP000275267">
    <property type="component" value="Unassembled WGS sequence"/>
</dbReference>
<dbReference type="InterPro" id="IPR000719">
    <property type="entry name" value="Prot_kinase_dom"/>
</dbReference>
<keyword evidence="1 3" id="KW-0547">Nucleotide-binding</keyword>
<feature type="domain" description="Protein kinase" evidence="5">
    <location>
        <begin position="67"/>
        <end position="287"/>
    </location>
</feature>
<dbReference type="OrthoDB" id="1901798at2759"/>
<dbReference type="FunFam" id="3.30.200.20:FF:000146">
    <property type="entry name" value="receptor-like serine/threonine-protein kinase ALE2"/>
    <property type="match status" value="1"/>
</dbReference>
<evidence type="ECO:0000313" key="6">
    <source>
        <dbReference type="EMBL" id="RLN25222.1"/>
    </source>
</evidence>
<feature type="region of interest" description="Disordered" evidence="4">
    <location>
        <begin position="266"/>
        <end position="287"/>
    </location>
</feature>
<evidence type="ECO:0000256" key="1">
    <source>
        <dbReference type="ARBA" id="ARBA00022741"/>
    </source>
</evidence>
<gene>
    <name evidence="6" type="ORF">C2845_PM07G37480</name>
</gene>
<keyword evidence="7" id="KW-1185">Reference proteome</keyword>
<dbReference type="InterPro" id="IPR017441">
    <property type="entry name" value="Protein_kinase_ATP_BS"/>
</dbReference>
<keyword evidence="2 3" id="KW-0067">ATP-binding</keyword>
<dbReference type="GO" id="GO:0005524">
    <property type="term" value="F:ATP binding"/>
    <property type="evidence" value="ECO:0007669"/>
    <property type="project" value="UniProtKB-UniRule"/>
</dbReference>
<evidence type="ECO:0000256" key="2">
    <source>
        <dbReference type="ARBA" id="ARBA00022840"/>
    </source>
</evidence>
<dbReference type="Gene3D" id="3.30.200.20">
    <property type="entry name" value="Phosphorylase Kinase, domain 1"/>
    <property type="match status" value="1"/>
</dbReference>
<dbReference type="STRING" id="4540.A0A3L6SRD6"/>
<dbReference type="InterPro" id="IPR011009">
    <property type="entry name" value="Kinase-like_dom_sf"/>
</dbReference>
<protein>
    <recommendedName>
        <fullName evidence="5">Protein kinase domain-containing protein</fullName>
    </recommendedName>
</protein>
<comment type="caution">
    <text evidence="6">The sequence shown here is derived from an EMBL/GenBank/DDBJ whole genome shotgun (WGS) entry which is preliminary data.</text>
</comment>
<dbReference type="PANTHER" id="PTHR47989">
    <property type="entry name" value="OS01G0750732 PROTEIN"/>
    <property type="match status" value="1"/>
</dbReference>
<dbReference type="PROSITE" id="PS50011">
    <property type="entry name" value="PROTEIN_KINASE_DOM"/>
    <property type="match status" value="1"/>
</dbReference>
<feature type="binding site" evidence="3">
    <location>
        <position position="95"/>
    </location>
    <ligand>
        <name>ATP</name>
        <dbReference type="ChEBI" id="CHEBI:30616"/>
    </ligand>
</feature>
<organism evidence="6 7">
    <name type="scientific">Panicum miliaceum</name>
    <name type="common">Proso millet</name>
    <name type="synonym">Broomcorn millet</name>
    <dbReference type="NCBI Taxonomy" id="4540"/>
    <lineage>
        <taxon>Eukaryota</taxon>
        <taxon>Viridiplantae</taxon>
        <taxon>Streptophyta</taxon>
        <taxon>Embryophyta</taxon>
        <taxon>Tracheophyta</taxon>
        <taxon>Spermatophyta</taxon>
        <taxon>Magnoliopsida</taxon>
        <taxon>Liliopsida</taxon>
        <taxon>Poales</taxon>
        <taxon>Poaceae</taxon>
        <taxon>PACMAD clade</taxon>
        <taxon>Panicoideae</taxon>
        <taxon>Panicodae</taxon>
        <taxon>Paniceae</taxon>
        <taxon>Panicinae</taxon>
        <taxon>Panicum</taxon>
        <taxon>Panicum sect. Panicum</taxon>
    </lineage>
</organism>
<sequence>MSTLAGSSFPNETSQIIAGTGHTLLAGAGRYSSPSGPSGSLGSSIATYTGQAKTFRFAEIQKATNGFDDSKVLGEGGFGCVYQGTLEDGTTVAVKVLKRYDGQGEREFLAEVEMLGRLHHRNLVKLLGICIEENARCLVYELIPNGSVESHLHAKAAAIASMCVQPEVAHRPSMGEVVQALKLVCSEGDDGLASGRFSQELPMHSTAVYDVTGMEAERVLISEIFGSTPVFTPAADSGSFRKQSSSGPLMTGKNRKFWQRLRSLSRGSMSEHGVSPDYETRSQYSGR</sequence>
<dbReference type="SUPFAM" id="SSF56112">
    <property type="entry name" value="Protein kinase-like (PK-like)"/>
    <property type="match status" value="1"/>
</dbReference>
<reference evidence="7" key="1">
    <citation type="journal article" date="2019" name="Nat. Commun.">
        <title>The genome of broomcorn millet.</title>
        <authorList>
            <person name="Zou C."/>
            <person name="Miki D."/>
            <person name="Li D."/>
            <person name="Tang Q."/>
            <person name="Xiao L."/>
            <person name="Rajput S."/>
            <person name="Deng P."/>
            <person name="Jia W."/>
            <person name="Huang R."/>
            <person name="Zhang M."/>
            <person name="Sun Y."/>
            <person name="Hu J."/>
            <person name="Fu X."/>
            <person name="Schnable P.S."/>
            <person name="Li F."/>
            <person name="Zhang H."/>
            <person name="Feng B."/>
            <person name="Zhu X."/>
            <person name="Liu R."/>
            <person name="Schnable J.C."/>
            <person name="Zhu J.-K."/>
            <person name="Zhang H."/>
        </authorList>
    </citation>
    <scope>NUCLEOTIDE SEQUENCE [LARGE SCALE GENOMIC DNA]</scope>
</reference>
<dbReference type="AlphaFoldDB" id="A0A3L6SRD6"/>
<evidence type="ECO:0000259" key="5">
    <source>
        <dbReference type="PROSITE" id="PS50011"/>
    </source>
</evidence>
<feature type="region of interest" description="Disordered" evidence="4">
    <location>
        <begin position="235"/>
        <end position="254"/>
    </location>
</feature>
<accession>A0A3L6SRD6</accession>